<accession>A0ABP8TJU9</accession>
<keyword evidence="2" id="KW-1185">Reference proteome</keyword>
<name>A0ABP8TJU9_9ACTN</name>
<gene>
    <name evidence="1" type="ORF">GCM10023195_32180</name>
</gene>
<dbReference type="Proteomes" id="UP001500212">
    <property type="component" value="Unassembled WGS sequence"/>
</dbReference>
<protein>
    <submittedName>
        <fullName evidence="1">Uncharacterized protein</fullName>
    </submittedName>
</protein>
<dbReference type="EMBL" id="BAABHJ010000008">
    <property type="protein sequence ID" value="GAA4608252.1"/>
    <property type="molecule type" value="Genomic_DNA"/>
</dbReference>
<evidence type="ECO:0000313" key="1">
    <source>
        <dbReference type="EMBL" id="GAA4608252.1"/>
    </source>
</evidence>
<proteinExistence type="predicted"/>
<organism evidence="1 2">
    <name type="scientific">Actinoallomurus liliacearum</name>
    <dbReference type="NCBI Taxonomy" id="1080073"/>
    <lineage>
        <taxon>Bacteria</taxon>
        <taxon>Bacillati</taxon>
        <taxon>Actinomycetota</taxon>
        <taxon>Actinomycetes</taxon>
        <taxon>Streptosporangiales</taxon>
        <taxon>Thermomonosporaceae</taxon>
        <taxon>Actinoallomurus</taxon>
    </lineage>
</organism>
<evidence type="ECO:0000313" key="2">
    <source>
        <dbReference type="Proteomes" id="UP001500212"/>
    </source>
</evidence>
<reference evidence="2" key="1">
    <citation type="journal article" date="2019" name="Int. J. Syst. Evol. Microbiol.">
        <title>The Global Catalogue of Microorganisms (GCM) 10K type strain sequencing project: providing services to taxonomists for standard genome sequencing and annotation.</title>
        <authorList>
            <consortium name="The Broad Institute Genomics Platform"/>
            <consortium name="The Broad Institute Genome Sequencing Center for Infectious Disease"/>
            <person name="Wu L."/>
            <person name="Ma J."/>
        </authorList>
    </citation>
    <scope>NUCLEOTIDE SEQUENCE [LARGE SCALE GENOMIC DNA]</scope>
    <source>
        <strain evidence="2">JCM 17938</strain>
    </source>
</reference>
<sequence length="110" mass="12316">MQAHTTHTPSIDVIKAAVLRLAPLLIRQGLNVTVDRDGTVEVRNPRNTRMSQPLVLRVHQGGLWWHWQWSGTTRDAPSEYEPMVPAEDVDEAGRRIVNVLRTDGTAGAEQ</sequence>
<comment type="caution">
    <text evidence="1">The sequence shown here is derived from an EMBL/GenBank/DDBJ whole genome shotgun (WGS) entry which is preliminary data.</text>
</comment>